<keyword evidence="1" id="KW-0732">Signal</keyword>
<evidence type="ECO:0000259" key="2">
    <source>
        <dbReference type="Pfam" id="PF01551"/>
    </source>
</evidence>
<proteinExistence type="predicted"/>
<keyword evidence="4" id="KW-1185">Reference proteome</keyword>
<gene>
    <name evidence="3" type="ORF">FGF68_06890</name>
</gene>
<protein>
    <submittedName>
        <fullName evidence="3">M23 family metallopeptidase</fullName>
    </submittedName>
</protein>
<evidence type="ECO:0000313" key="3">
    <source>
        <dbReference type="EMBL" id="TNJ36456.1"/>
    </source>
</evidence>
<dbReference type="GO" id="GO:0004222">
    <property type="term" value="F:metalloendopeptidase activity"/>
    <property type="evidence" value="ECO:0007669"/>
    <property type="project" value="TreeGrafter"/>
</dbReference>
<dbReference type="InterPro" id="IPR016047">
    <property type="entry name" value="M23ase_b-sheet_dom"/>
</dbReference>
<dbReference type="SUPFAM" id="SSF51261">
    <property type="entry name" value="Duplicated hybrid motif"/>
    <property type="match status" value="1"/>
</dbReference>
<dbReference type="PANTHER" id="PTHR21666:SF290">
    <property type="entry name" value="PEPTIDASE M23 DOMAIN PROTEIN"/>
    <property type="match status" value="1"/>
</dbReference>
<dbReference type="Pfam" id="PF01551">
    <property type="entry name" value="Peptidase_M23"/>
    <property type="match status" value="1"/>
</dbReference>
<dbReference type="EMBL" id="VDCI01000005">
    <property type="protein sequence ID" value="TNJ36456.1"/>
    <property type="molecule type" value="Genomic_DNA"/>
</dbReference>
<reference evidence="3 4" key="1">
    <citation type="submission" date="2019-05" db="EMBL/GenBank/DDBJ databases">
        <title>Draft Whole-Genome sequence of the green sulfur bacterium Prosthecochloris vibrioformis DSM 260.</title>
        <authorList>
            <person name="Meyer T.E."/>
            <person name="Kyndt J.A."/>
        </authorList>
    </citation>
    <scope>NUCLEOTIDE SEQUENCE [LARGE SCALE GENOMIC DNA]</scope>
    <source>
        <strain evidence="3 4">DSM 260</strain>
    </source>
</reference>
<dbReference type="CDD" id="cd12797">
    <property type="entry name" value="M23_peptidase"/>
    <property type="match status" value="1"/>
</dbReference>
<name>A0A5C4RYR7_PROVB</name>
<dbReference type="Proteomes" id="UP000309544">
    <property type="component" value="Unassembled WGS sequence"/>
</dbReference>
<dbReference type="PANTHER" id="PTHR21666">
    <property type="entry name" value="PEPTIDASE-RELATED"/>
    <property type="match status" value="1"/>
</dbReference>
<accession>A0A5C4RYR7</accession>
<evidence type="ECO:0000313" key="4">
    <source>
        <dbReference type="Proteomes" id="UP000309544"/>
    </source>
</evidence>
<dbReference type="AlphaFoldDB" id="A0A5C4RYR7"/>
<dbReference type="Gene3D" id="2.70.70.10">
    <property type="entry name" value="Glucose Permease (Domain IIA)"/>
    <property type="match status" value="1"/>
</dbReference>
<dbReference type="InterPro" id="IPR011055">
    <property type="entry name" value="Dup_hybrid_motif"/>
</dbReference>
<comment type="caution">
    <text evidence="3">The sequence shown here is derived from an EMBL/GenBank/DDBJ whole genome shotgun (WGS) entry which is preliminary data.</text>
</comment>
<organism evidence="3 4">
    <name type="scientific">Prosthecochloris vibrioformis</name>
    <name type="common">Chlorobium vibrioforme</name>
    <dbReference type="NCBI Taxonomy" id="1098"/>
    <lineage>
        <taxon>Bacteria</taxon>
        <taxon>Pseudomonadati</taxon>
        <taxon>Chlorobiota</taxon>
        <taxon>Chlorobiia</taxon>
        <taxon>Chlorobiales</taxon>
        <taxon>Chlorobiaceae</taxon>
        <taxon>Prosthecochloris</taxon>
    </lineage>
</organism>
<dbReference type="RefSeq" id="WP_068866036.1">
    <property type="nucleotide sequence ID" value="NZ_VDCI01000005.1"/>
</dbReference>
<evidence type="ECO:0000256" key="1">
    <source>
        <dbReference type="SAM" id="SignalP"/>
    </source>
</evidence>
<dbReference type="InterPro" id="IPR050570">
    <property type="entry name" value="Cell_wall_metabolism_enzyme"/>
</dbReference>
<feature type="chain" id="PRO_5022858118" evidence="1">
    <location>
        <begin position="30"/>
        <end position="286"/>
    </location>
</feature>
<feature type="signal peptide" evidence="1">
    <location>
        <begin position="1"/>
        <end position="29"/>
    </location>
</feature>
<sequence length="286" mass="31323">MHTARKPSFTPLLLLLLASLCSAGRTATAAPDLEVEQSSSMQGEFFVATVSGTPTAPSLWFDGTSYAMFPQDNGSYRTLVPVEALLKPGTYAILARHGEWQEKIPVRVIEDPHPVQEVWLDRKTSGLRATREEKMLVKEALQTISSEKLWNGRFSRPARGRISSPFGVKRSYNGAPISSYHKGIDIAAPLDTPIYSPADGKVILTGYAEDLFHIHGNSVILDHGHGLVSVYLHLNSISVKPDDIVARGDLIGYMGSTGISTGSHLHWGTYLYGTSVNPLLFEERAY</sequence>
<feature type="domain" description="M23ase beta-sheet core" evidence="2">
    <location>
        <begin position="180"/>
        <end position="278"/>
    </location>
</feature>